<evidence type="ECO:0000313" key="1">
    <source>
        <dbReference type="EMBL" id="CAF4909650.1"/>
    </source>
</evidence>
<proteinExistence type="predicted"/>
<feature type="non-terminal residue" evidence="1">
    <location>
        <position position="28"/>
    </location>
</feature>
<dbReference type="EMBL" id="CAJOBS010006149">
    <property type="protein sequence ID" value="CAF4909650.1"/>
    <property type="molecule type" value="Genomic_DNA"/>
</dbReference>
<evidence type="ECO:0000313" key="2">
    <source>
        <dbReference type="Proteomes" id="UP000663838"/>
    </source>
</evidence>
<dbReference type="AlphaFoldDB" id="A0A821VLR2"/>
<accession>A0A821VLR2</accession>
<gene>
    <name evidence="1" type="ORF">TOA249_LOCUS31294</name>
</gene>
<comment type="caution">
    <text evidence="1">The sequence shown here is derived from an EMBL/GenBank/DDBJ whole genome shotgun (WGS) entry which is preliminary data.</text>
</comment>
<sequence length="28" mass="3031">MQILNDCSDVELSDADDNVDIIAPKSPI</sequence>
<reference evidence="1" key="1">
    <citation type="submission" date="2021-02" db="EMBL/GenBank/DDBJ databases">
        <authorList>
            <person name="Nowell W R."/>
        </authorList>
    </citation>
    <scope>NUCLEOTIDE SEQUENCE</scope>
</reference>
<dbReference type="Proteomes" id="UP000663838">
    <property type="component" value="Unassembled WGS sequence"/>
</dbReference>
<organism evidence="1 2">
    <name type="scientific">Rotaria socialis</name>
    <dbReference type="NCBI Taxonomy" id="392032"/>
    <lineage>
        <taxon>Eukaryota</taxon>
        <taxon>Metazoa</taxon>
        <taxon>Spiralia</taxon>
        <taxon>Gnathifera</taxon>
        <taxon>Rotifera</taxon>
        <taxon>Eurotatoria</taxon>
        <taxon>Bdelloidea</taxon>
        <taxon>Philodinida</taxon>
        <taxon>Philodinidae</taxon>
        <taxon>Rotaria</taxon>
    </lineage>
</organism>
<name>A0A821VLR2_9BILA</name>
<protein>
    <submittedName>
        <fullName evidence="1">Uncharacterized protein</fullName>
    </submittedName>
</protein>